<dbReference type="AlphaFoldDB" id="A0A090AF24"/>
<organism evidence="4 5">
    <name type="scientific">Thioploca ingrica</name>
    <dbReference type="NCBI Taxonomy" id="40754"/>
    <lineage>
        <taxon>Bacteria</taxon>
        <taxon>Pseudomonadati</taxon>
        <taxon>Pseudomonadota</taxon>
        <taxon>Gammaproteobacteria</taxon>
        <taxon>Thiotrichales</taxon>
        <taxon>Thiotrichaceae</taxon>
        <taxon>Thioploca</taxon>
    </lineage>
</organism>
<evidence type="ECO:0000313" key="4">
    <source>
        <dbReference type="EMBL" id="BAP56663.1"/>
    </source>
</evidence>
<dbReference type="InterPro" id="IPR002575">
    <property type="entry name" value="Aminoglycoside_PTrfase"/>
</dbReference>
<keyword evidence="4" id="KW-0808">Transferase</keyword>
<keyword evidence="2" id="KW-0067">ATP-binding</keyword>
<accession>A0A090AF24</accession>
<evidence type="ECO:0000313" key="5">
    <source>
        <dbReference type="Proteomes" id="UP000031623"/>
    </source>
</evidence>
<feature type="domain" description="Aminoglycoside phosphotransferase" evidence="3">
    <location>
        <begin position="24"/>
        <end position="242"/>
    </location>
</feature>
<dbReference type="KEGG" id="tig:THII_2366"/>
<dbReference type="Pfam" id="PF01636">
    <property type="entry name" value="APH"/>
    <property type="match status" value="1"/>
</dbReference>
<evidence type="ECO:0000259" key="3">
    <source>
        <dbReference type="Pfam" id="PF01636"/>
    </source>
</evidence>
<dbReference type="Gene3D" id="3.30.200.20">
    <property type="entry name" value="Phosphorylase Kinase, domain 1"/>
    <property type="match status" value="1"/>
</dbReference>
<dbReference type="Proteomes" id="UP000031623">
    <property type="component" value="Chromosome"/>
</dbReference>
<dbReference type="SUPFAM" id="SSF56112">
    <property type="entry name" value="Protein kinase-like (PK-like)"/>
    <property type="match status" value="1"/>
</dbReference>
<dbReference type="InterPro" id="IPR011009">
    <property type="entry name" value="Kinase-like_dom_sf"/>
</dbReference>
<dbReference type="EMBL" id="AP014633">
    <property type="protein sequence ID" value="BAP56663.1"/>
    <property type="molecule type" value="Genomic_DNA"/>
</dbReference>
<proteinExistence type="predicted"/>
<dbReference type="OrthoDB" id="9809275at2"/>
<dbReference type="PANTHER" id="PTHR33540">
    <property type="entry name" value="TRNA THREONYLCARBAMOYLADENOSINE BIOSYNTHESIS PROTEIN TSAE"/>
    <property type="match status" value="1"/>
</dbReference>
<sequence length="335" mass="38829">MSKRFKELQNWLQTQLELPLAQLVPITNDASFRRYFRAVVDGTSYIVMDAPPDKENCAPFMDIAQRLQQSGLNAPRIIDRYLEKGFLLLTDLGSQLYLSALTEETVETLYTDALNALVMMQTQTAYDGLPWYDHRLLHQEMNLFSDWLLGQHLKWVLSPTEQTDLATCFELLSTTALSQPQVFVHRDYHSRNLMVVPHHNPGILDFQDAVKGPITYDLVSLLRDCYITWPQEQIQTWVRQYYSQAQTAGLLNQVTESQLFYWFDWMGIQRHLKASGIFARLYHRDGKSGYLKDIPRTLNYIVEVSANYPQLAFLHELVSERVLPVYQQTLPCNAA</sequence>
<evidence type="ECO:0000256" key="1">
    <source>
        <dbReference type="ARBA" id="ARBA00022741"/>
    </source>
</evidence>
<keyword evidence="5" id="KW-1185">Reference proteome</keyword>
<dbReference type="Gene3D" id="3.90.1200.10">
    <property type="match status" value="1"/>
</dbReference>
<dbReference type="GO" id="GO:0005524">
    <property type="term" value="F:ATP binding"/>
    <property type="evidence" value="ECO:0007669"/>
    <property type="project" value="UniProtKB-KW"/>
</dbReference>
<evidence type="ECO:0000256" key="2">
    <source>
        <dbReference type="ARBA" id="ARBA00022840"/>
    </source>
</evidence>
<keyword evidence="1" id="KW-0547">Nucleotide-binding</keyword>
<dbReference type="PANTHER" id="PTHR33540:SF1">
    <property type="entry name" value="N-ACETYLMURAMATE_N-ACETYLGLUCOSAMINE KINASE"/>
    <property type="match status" value="1"/>
</dbReference>
<gene>
    <name evidence="4" type="ORF">THII_2366</name>
</gene>
<dbReference type="HOGENOM" id="CLU_021467_1_0_6"/>
<reference evidence="4" key="1">
    <citation type="journal article" date="2014" name="ISME J.">
        <title>Ecophysiology of Thioploca ingrica as revealed by the complete genome sequence supplemented with proteomic evidence.</title>
        <authorList>
            <person name="Kojima H."/>
            <person name="Ogura Y."/>
            <person name="Yamamoto N."/>
            <person name="Togashi T."/>
            <person name="Mori H."/>
            <person name="Watanabe T."/>
            <person name="Nemoto F."/>
            <person name="Kurokawa K."/>
            <person name="Hayashi T."/>
            <person name="Fukui M."/>
        </authorList>
    </citation>
    <scope>NUCLEOTIDE SEQUENCE [LARGE SCALE GENOMIC DNA]</scope>
</reference>
<protein>
    <submittedName>
        <fullName evidence="4">Aminoglycoside phosphotransferase</fullName>
    </submittedName>
</protein>
<name>A0A090AF24_9GAMM</name>
<dbReference type="STRING" id="40754.THII_2366"/>
<dbReference type="GO" id="GO:0016740">
    <property type="term" value="F:transferase activity"/>
    <property type="evidence" value="ECO:0007669"/>
    <property type="project" value="UniProtKB-KW"/>
</dbReference>